<dbReference type="InterPro" id="IPR006379">
    <property type="entry name" value="HAD-SF_hydro_IIB"/>
</dbReference>
<dbReference type="InterPro" id="IPR023214">
    <property type="entry name" value="HAD_sf"/>
</dbReference>
<dbReference type="GO" id="GO:0004805">
    <property type="term" value="F:trehalose-phosphatase activity"/>
    <property type="evidence" value="ECO:0007669"/>
    <property type="project" value="TreeGrafter"/>
</dbReference>
<dbReference type="Proteomes" id="UP000187209">
    <property type="component" value="Unassembled WGS sequence"/>
</dbReference>
<dbReference type="AlphaFoldDB" id="A0A1R2CW97"/>
<dbReference type="InterPro" id="IPR002044">
    <property type="entry name" value="CBM20"/>
</dbReference>
<evidence type="ECO:0000256" key="2">
    <source>
        <dbReference type="ARBA" id="ARBA00006330"/>
    </source>
</evidence>
<dbReference type="InterPro" id="IPR013783">
    <property type="entry name" value="Ig-like_fold"/>
</dbReference>
<dbReference type="Pfam" id="PF02358">
    <property type="entry name" value="Trehalose_PPase"/>
    <property type="match status" value="1"/>
</dbReference>
<dbReference type="Gene3D" id="3.40.50.2000">
    <property type="entry name" value="Glycogen Phosphorylase B"/>
    <property type="match status" value="2"/>
</dbReference>
<dbReference type="SUPFAM" id="SSF53756">
    <property type="entry name" value="UDP-Glycosyltransferase/glycogen phosphorylase"/>
    <property type="match status" value="1"/>
</dbReference>
<dbReference type="InterPro" id="IPR003337">
    <property type="entry name" value="Trehalose_PPase"/>
</dbReference>
<proteinExistence type="inferred from homology"/>
<dbReference type="GO" id="GO:0005829">
    <property type="term" value="C:cytosol"/>
    <property type="evidence" value="ECO:0007669"/>
    <property type="project" value="TreeGrafter"/>
</dbReference>
<gene>
    <name evidence="4" type="ORF">SteCoe_3739</name>
</gene>
<reference evidence="4 5" key="1">
    <citation type="submission" date="2016-11" db="EMBL/GenBank/DDBJ databases">
        <title>The macronuclear genome of Stentor coeruleus: a giant cell with tiny introns.</title>
        <authorList>
            <person name="Slabodnick M."/>
            <person name="Ruby J.G."/>
            <person name="Reiff S.B."/>
            <person name="Swart E.C."/>
            <person name="Gosai S."/>
            <person name="Prabakaran S."/>
            <person name="Witkowska E."/>
            <person name="Larue G.E."/>
            <person name="Fisher S."/>
            <person name="Freeman R.M."/>
            <person name="Gunawardena J."/>
            <person name="Chu W."/>
            <person name="Stover N.A."/>
            <person name="Gregory B.D."/>
            <person name="Nowacki M."/>
            <person name="Derisi J."/>
            <person name="Roy S.W."/>
            <person name="Marshall W.F."/>
            <person name="Sood P."/>
        </authorList>
    </citation>
    <scope>NUCLEOTIDE SEQUENCE [LARGE SCALE GENOMIC DNA]</scope>
    <source>
        <strain evidence="4">WM001</strain>
    </source>
</reference>
<dbReference type="PANTHER" id="PTHR10788:SF94">
    <property type="entry name" value="ALPHA,ALPHA-TREHALOSE-PHOSPHATE SYNTHASE [UDP-FORMING] 5"/>
    <property type="match status" value="1"/>
</dbReference>
<evidence type="ECO:0000256" key="1">
    <source>
        <dbReference type="ARBA" id="ARBA00005409"/>
    </source>
</evidence>
<dbReference type="InterPro" id="IPR013784">
    <property type="entry name" value="Carb-bd-like_fold"/>
</dbReference>
<dbReference type="Pfam" id="PF00982">
    <property type="entry name" value="Glyco_transf_20"/>
    <property type="match status" value="1"/>
</dbReference>
<dbReference type="Gene3D" id="3.40.50.1000">
    <property type="entry name" value="HAD superfamily/HAD-like"/>
    <property type="match status" value="2"/>
</dbReference>
<comment type="similarity">
    <text evidence="2">In the C-terminal section; belongs to the trehalose phosphatase family.</text>
</comment>
<dbReference type="NCBIfam" id="TIGR00685">
    <property type="entry name" value="T6PP"/>
    <property type="match status" value="1"/>
</dbReference>
<dbReference type="InterPro" id="IPR036412">
    <property type="entry name" value="HAD-like_sf"/>
</dbReference>
<comment type="caution">
    <text evidence="4">The sequence shown here is derived from an EMBL/GenBank/DDBJ whole genome shotgun (WGS) entry which is preliminary data.</text>
</comment>
<dbReference type="GO" id="GO:0005992">
    <property type="term" value="P:trehalose biosynthetic process"/>
    <property type="evidence" value="ECO:0007669"/>
    <property type="project" value="InterPro"/>
</dbReference>
<dbReference type="CDD" id="cd01627">
    <property type="entry name" value="HAD_TPP"/>
    <property type="match status" value="1"/>
</dbReference>
<protein>
    <recommendedName>
        <fullName evidence="3">CBM20 domain-containing protein</fullName>
    </recommendedName>
</protein>
<dbReference type="SMART" id="SM01065">
    <property type="entry name" value="CBM_2"/>
    <property type="match status" value="1"/>
</dbReference>
<evidence type="ECO:0000259" key="3">
    <source>
        <dbReference type="PROSITE" id="PS51166"/>
    </source>
</evidence>
<feature type="domain" description="CBM20" evidence="3">
    <location>
        <begin position="1"/>
        <end position="104"/>
    </location>
</feature>
<keyword evidence="5" id="KW-1185">Reference proteome</keyword>
<accession>A0A1R2CW97</accession>
<dbReference type="SUPFAM" id="SSF49452">
    <property type="entry name" value="Starch-binding domain-like"/>
    <property type="match status" value="1"/>
</dbReference>
<dbReference type="GO" id="GO:2001070">
    <property type="term" value="F:starch binding"/>
    <property type="evidence" value="ECO:0007669"/>
    <property type="project" value="InterPro"/>
</dbReference>
<organism evidence="4 5">
    <name type="scientific">Stentor coeruleus</name>
    <dbReference type="NCBI Taxonomy" id="5963"/>
    <lineage>
        <taxon>Eukaryota</taxon>
        <taxon>Sar</taxon>
        <taxon>Alveolata</taxon>
        <taxon>Ciliophora</taxon>
        <taxon>Postciliodesmatophora</taxon>
        <taxon>Heterotrichea</taxon>
        <taxon>Heterotrichida</taxon>
        <taxon>Stentoridae</taxon>
        <taxon>Stentor</taxon>
    </lineage>
</organism>
<dbReference type="EMBL" id="MPUH01000045">
    <property type="protein sequence ID" value="OMJ93279.1"/>
    <property type="molecule type" value="Genomic_DNA"/>
</dbReference>
<evidence type="ECO:0000313" key="4">
    <source>
        <dbReference type="EMBL" id="OMJ93279.1"/>
    </source>
</evidence>
<dbReference type="OrthoDB" id="354922at2759"/>
<dbReference type="Pfam" id="PF00686">
    <property type="entry name" value="CBM_20"/>
    <property type="match status" value="1"/>
</dbReference>
<dbReference type="NCBIfam" id="TIGR01484">
    <property type="entry name" value="HAD-SF-IIB"/>
    <property type="match status" value="1"/>
</dbReference>
<dbReference type="SUPFAM" id="SSF56784">
    <property type="entry name" value="HAD-like"/>
    <property type="match status" value="1"/>
</dbReference>
<sequence length="963" mass="111637">MKQSISKVFIEYNAEDSQNYKIVGNTINTGNWDPDHGITLNQSETCYTVALSFPMNFTFEYKYIKLTNPAIWEALGNRKIHCKHPVIHVKDWENSGTSQVSYQSESSKQHHYDKLPAIKEHIKFSLSDSIIFANFNLPIRVSRNPLYKPEKLNSKNDTNQTDFEDSINDNTRVFTSQDNHQEKWIIEKNKGIWLPVLFDLTIDKSIDILWIGWPGIIIDDENEQRELSDMLVKQFRCYPVFLTESLLNDFNFFCNTILFPVFNNIIHMNRDDIPQYSLEQWEIYKSVNSIFSEAIMNSFTSQIIWINDFSLMLTPNFVSRRIHELLNIGFYLQSPFPSTDMFRVLPQAEAILHSILACDLVSFHSYDYASEFLKTCKLLIGVEHHFSKEGCLLIEYFGRHIMIRVGDIGVEADKIKEAMTMPEYFRFCHDIREKYQGRELVIGIDTMQELSGLTLKLKAFGKYSQKCAYKPILLQYLTKPKLTFGFEATRIHDNIYSIQKEVNDNAGIIVIDLIEENLSAVQRYSLMNECKAFVNTCFKDSMCLIPYEFLIVTEGNSKPVIVSESAGVSKSLRSFMKINPYSEQNIYHAFCNMFNKENFVCRNHDMKWVKKCSMQRWAVSFLGDLKKAQKNPKLMQYMKHGMGDKMKLVALRKNFSKLDLESLMITYKRANYRALFFDNEGTLVDSMKGDSRTMLTCMPKAKLLDCLSDLAKDPQNMIFIITGREKKVLESAYNIQHLGLAAEFGAFIRWSPDVDWETRGAYSEVWKESAKHIIASYVARTEGSYIEEKECSVVFQYKNCDTEYGAWQAKELASQLDVLLHPYIEECEVFEGTGYVEVKPRMINKGYTIEYIMQKCSEAGVVFDFILVVGDDSSDEEMFKALKELAVTKHTSLSISARCFSCTLGRKPTKADYYLNDSAEILQYLEALRHWTKRDYENFVNLDSAMHIVDIIKDRREKINGKD</sequence>
<dbReference type="Gene3D" id="2.60.40.10">
    <property type="entry name" value="Immunoglobulins"/>
    <property type="match status" value="1"/>
</dbReference>
<evidence type="ECO:0000313" key="5">
    <source>
        <dbReference type="Proteomes" id="UP000187209"/>
    </source>
</evidence>
<comment type="similarity">
    <text evidence="1">In the N-terminal section; belongs to the glycosyltransferase 20 family.</text>
</comment>
<dbReference type="InterPro" id="IPR001830">
    <property type="entry name" value="Glyco_trans_20"/>
</dbReference>
<dbReference type="PANTHER" id="PTHR10788">
    <property type="entry name" value="TREHALOSE-6-PHOSPHATE SYNTHASE"/>
    <property type="match status" value="1"/>
</dbReference>
<dbReference type="FunFam" id="3.40.50.1000:FF:000052">
    <property type="entry name" value="Alpha,alpha-trehalose-phosphate synthase [UDP-forming] 6"/>
    <property type="match status" value="1"/>
</dbReference>
<dbReference type="PROSITE" id="PS51166">
    <property type="entry name" value="CBM20"/>
    <property type="match status" value="1"/>
</dbReference>
<name>A0A1R2CW97_9CILI</name>